<protein>
    <recommendedName>
        <fullName evidence="4">Secreted protein</fullName>
    </recommendedName>
</protein>
<gene>
    <name evidence="2" type="ORF">AYBTSS11_LOCUS15</name>
</gene>
<keyword evidence="3" id="KW-1185">Reference proteome</keyword>
<evidence type="ECO:0000256" key="1">
    <source>
        <dbReference type="SAM" id="SignalP"/>
    </source>
</evidence>
<dbReference type="AlphaFoldDB" id="A0AA86RND5"/>
<evidence type="ECO:0008006" key="4">
    <source>
        <dbReference type="Google" id="ProtNLM"/>
    </source>
</evidence>
<dbReference type="Proteomes" id="UP001189624">
    <property type="component" value="Chromosome 1"/>
</dbReference>
<proteinExistence type="predicted"/>
<dbReference type="EMBL" id="OY731398">
    <property type="protein sequence ID" value="CAJ1778828.1"/>
    <property type="molecule type" value="Genomic_DNA"/>
</dbReference>
<sequence>MFYLLLLTNATSTTARPTKPLPNPFRETLAIINPNLNHWCTILVPPPQATVPLTPLHSIRDHPNPI</sequence>
<reference evidence="2" key="1">
    <citation type="submission" date="2023-10" db="EMBL/GenBank/DDBJ databases">
        <authorList>
            <person name="Domelevo Entfellner J.-B."/>
        </authorList>
    </citation>
    <scope>NUCLEOTIDE SEQUENCE</scope>
</reference>
<dbReference type="Gramene" id="rna-AYBTSS11_LOCUS15">
    <property type="protein sequence ID" value="CAJ1778828.1"/>
    <property type="gene ID" value="gene-AYBTSS11_LOCUS15"/>
</dbReference>
<feature type="signal peptide" evidence="1">
    <location>
        <begin position="1"/>
        <end position="15"/>
    </location>
</feature>
<evidence type="ECO:0000313" key="2">
    <source>
        <dbReference type="EMBL" id="CAJ1778828.1"/>
    </source>
</evidence>
<accession>A0AA86RND5</accession>
<name>A0AA86RND5_9FABA</name>
<evidence type="ECO:0000313" key="3">
    <source>
        <dbReference type="Proteomes" id="UP001189624"/>
    </source>
</evidence>
<organism evidence="2 3">
    <name type="scientific">Sphenostylis stenocarpa</name>
    <dbReference type="NCBI Taxonomy" id="92480"/>
    <lineage>
        <taxon>Eukaryota</taxon>
        <taxon>Viridiplantae</taxon>
        <taxon>Streptophyta</taxon>
        <taxon>Embryophyta</taxon>
        <taxon>Tracheophyta</taxon>
        <taxon>Spermatophyta</taxon>
        <taxon>Magnoliopsida</taxon>
        <taxon>eudicotyledons</taxon>
        <taxon>Gunneridae</taxon>
        <taxon>Pentapetalae</taxon>
        <taxon>rosids</taxon>
        <taxon>fabids</taxon>
        <taxon>Fabales</taxon>
        <taxon>Fabaceae</taxon>
        <taxon>Papilionoideae</taxon>
        <taxon>50 kb inversion clade</taxon>
        <taxon>NPAAA clade</taxon>
        <taxon>indigoferoid/millettioid clade</taxon>
        <taxon>Phaseoleae</taxon>
        <taxon>Sphenostylis</taxon>
    </lineage>
</organism>
<keyword evidence="1" id="KW-0732">Signal</keyword>
<feature type="chain" id="PRO_5041742579" description="Secreted protein" evidence="1">
    <location>
        <begin position="16"/>
        <end position="66"/>
    </location>
</feature>